<dbReference type="OrthoDB" id="5835829at2759"/>
<dbReference type="AlphaFoldDB" id="A0A9D5HAI8"/>
<feature type="transmembrane region" description="Helical" evidence="4">
    <location>
        <begin position="158"/>
        <end position="177"/>
    </location>
</feature>
<keyword evidence="4" id="KW-1133">Transmembrane helix</keyword>
<keyword evidence="4" id="KW-0472">Membrane</keyword>
<dbReference type="PANTHER" id="PTHR48047:SF107">
    <property type="entry name" value="UDP-GLYCOSYLTRANSFERASE 92A1-LIKE"/>
    <property type="match status" value="1"/>
</dbReference>
<dbReference type="Gene3D" id="3.40.50.2000">
    <property type="entry name" value="Glycogen Phosphorylase B"/>
    <property type="match status" value="1"/>
</dbReference>
<evidence type="ECO:0000256" key="1">
    <source>
        <dbReference type="ARBA" id="ARBA00009995"/>
    </source>
</evidence>
<dbReference type="FunFam" id="3.40.50.2000:FF:000103">
    <property type="entry name" value="Glycosyltransferase"/>
    <property type="match status" value="1"/>
</dbReference>
<keyword evidence="2" id="KW-0328">Glycosyltransferase</keyword>
<sequence length="303" mass="33789">MGGHEQHHVVLFPFMAQGHITPFIALADLLHRRRPELKLTIVNTPLNIQTINSSLPPNSTIRLRSLPFSLSDHGLPPATESTSGLPFPLFINLLDRGGAKGACSPLRSLRVSPPSLRATPPRHHHGRRPPSVPSCIIADHFLAWTVEITRKLGIFHSVLITGGAYGCGLLFSMWLHFLRLPTTQTNYVSSPDFPEIKIDWSQLSSHLFLPHNVDKWSSFLSRQTSHCFQSNTVLANTVKEFETTGLSMLHKLFGLPVFLVGPLLRKPTSSSFDDASRCVEWLNSHRLGCTSRLAHRTPSMLLR</sequence>
<comment type="caution">
    <text evidence="5">The sequence shown here is derived from an EMBL/GenBank/DDBJ whole genome shotgun (WGS) entry which is preliminary data.</text>
</comment>
<evidence type="ECO:0000256" key="2">
    <source>
        <dbReference type="ARBA" id="ARBA00022676"/>
    </source>
</evidence>
<keyword evidence="4" id="KW-0812">Transmembrane</keyword>
<name>A0A9D5HAI8_9LILI</name>
<protein>
    <submittedName>
        <fullName evidence="5">Uncharacterized protein</fullName>
    </submittedName>
</protein>
<comment type="similarity">
    <text evidence="1">Belongs to the UDP-glycosyltransferase family.</text>
</comment>
<dbReference type="PANTHER" id="PTHR48047">
    <property type="entry name" value="GLYCOSYLTRANSFERASE"/>
    <property type="match status" value="1"/>
</dbReference>
<keyword evidence="3" id="KW-0808">Transferase</keyword>
<dbReference type="Proteomes" id="UP001085076">
    <property type="component" value="Miscellaneous, Linkage group lg06"/>
</dbReference>
<organism evidence="5 6">
    <name type="scientific">Dioscorea zingiberensis</name>
    <dbReference type="NCBI Taxonomy" id="325984"/>
    <lineage>
        <taxon>Eukaryota</taxon>
        <taxon>Viridiplantae</taxon>
        <taxon>Streptophyta</taxon>
        <taxon>Embryophyta</taxon>
        <taxon>Tracheophyta</taxon>
        <taxon>Spermatophyta</taxon>
        <taxon>Magnoliopsida</taxon>
        <taxon>Liliopsida</taxon>
        <taxon>Dioscoreales</taxon>
        <taxon>Dioscoreaceae</taxon>
        <taxon>Dioscorea</taxon>
    </lineage>
</organism>
<proteinExistence type="inferred from homology"/>
<reference evidence="5" key="1">
    <citation type="submission" date="2021-03" db="EMBL/GenBank/DDBJ databases">
        <authorList>
            <person name="Li Z."/>
            <person name="Yang C."/>
        </authorList>
    </citation>
    <scope>NUCLEOTIDE SEQUENCE</scope>
    <source>
        <strain evidence="5">Dzin_1.0</strain>
        <tissue evidence="5">Leaf</tissue>
    </source>
</reference>
<evidence type="ECO:0000313" key="6">
    <source>
        <dbReference type="Proteomes" id="UP001085076"/>
    </source>
</evidence>
<dbReference type="GO" id="GO:0035251">
    <property type="term" value="F:UDP-glucosyltransferase activity"/>
    <property type="evidence" value="ECO:0007669"/>
    <property type="project" value="TreeGrafter"/>
</dbReference>
<accession>A0A9D5HAI8</accession>
<evidence type="ECO:0000256" key="4">
    <source>
        <dbReference type="SAM" id="Phobius"/>
    </source>
</evidence>
<evidence type="ECO:0000313" key="5">
    <source>
        <dbReference type="EMBL" id="KAJ0969541.1"/>
    </source>
</evidence>
<dbReference type="SUPFAM" id="SSF53756">
    <property type="entry name" value="UDP-Glycosyltransferase/glycogen phosphorylase"/>
    <property type="match status" value="1"/>
</dbReference>
<reference evidence="5" key="2">
    <citation type="journal article" date="2022" name="Hortic Res">
        <title>The genome of Dioscorea zingiberensis sheds light on the biosynthesis, origin and evolution of the medicinally important diosgenin saponins.</title>
        <authorList>
            <person name="Li Y."/>
            <person name="Tan C."/>
            <person name="Li Z."/>
            <person name="Guo J."/>
            <person name="Li S."/>
            <person name="Chen X."/>
            <person name="Wang C."/>
            <person name="Dai X."/>
            <person name="Yang H."/>
            <person name="Song W."/>
            <person name="Hou L."/>
            <person name="Xu J."/>
            <person name="Tong Z."/>
            <person name="Xu A."/>
            <person name="Yuan X."/>
            <person name="Wang W."/>
            <person name="Yang Q."/>
            <person name="Chen L."/>
            <person name="Sun Z."/>
            <person name="Wang K."/>
            <person name="Pan B."/>
            <person name="Chen J."/>
            <person name="Bao Y."/>
            <person name="Liu F."/>
            <person name="Qi X."/>
            <person name="Gang D.R."/>
            <person name="Wen J."/>
            <person name="Li J."/>
        </authorList>
    </citation>
    <scope>NUCLEOTIDE SEQUENCE</scope>
    <source>
        <strain evidence="5">Dzin_1.0</strain>
    </source>
</reference>
<dbReference type="EMBL" id="JAGGNH010000006">
    <property type="protein sequence ID" value="KAJ0969541.1"/>
    <property type="molecule type" value="Genomic_DNA"/>
</dbReference>
<gene>
    <name evidence="5" type="ORF">J5N97_022418</name>
</gene>
<keyword evidence="6" id="KW-1185">Reference proteome</keyword>
<evidence type="ECO:0000256" key="3">
    <source>
        <dbReference type="ARBA" id="ARBA00022679"/>
    </source>
</evidence>